<evidence type="ECO:0000313" key="8">
    <source>
        <dbReference type="EMBL" id="QPH53485.1"/>
    </source>
</evidence>
<dbReference type="KEGG" id="poz:I0K15_17115"/>
<dbReference type="Proteomes" id="UP000594800">
    <property type="component" value="Chromosome"/>
</dbReference>
<dbReference type="RefSeq" id="WP_196102694.1">
    <property type="nucleotide sequence ID" value="NZ_CP064942.1"/>
</dbReference>
<dbReference type="InterPro" id="IPR001123">
    <property type="entry name" value="LeuE-type"/>
</dbReference>
<evidence type="ECO:0000313" key="9">
    <source>
        <dbReference type="Proteomes" id="UP000594800"/>
    </source>
</evidence>
<sequence length="202" mass="20880">MGVDFLLTALIVVIAPGTGVLYTLSVSLGRGLSPGLAAVVGCSFGIVPHLAAALLGLAAILHASAVAFQLVKYAGVIFLLWMAWKTLKETGTAGDGPEAPRGLVRIAVRGALINVLNPKLSIFFLAFLPQFVDPAAGNATAQMALLGLVFTVMTAAVFALYAVFAAAARSQILGNAAAMRWLRRVFAAAFGGLALRLASETR</sequence>
<evidence type="ECO:0000256" key="7">
    <source>
        <dbReference type="SAM" id="Phobius"/>
    </source>
</evidence>
<feature type="transmembrane region" description="Helical" evidence="7">
    <location>
        <begin position="111"/>
        <end position="132"/>
    </location>
</feature>
<dbReference type="PANTHER" id="PTHR30086">
    <property type="entry name" value="ARGININE EXPORTER PROTEIN ARGO"/>
    <property type="match status" value="1"/>
</dbReference>
<keyword evidence="9" id="KW-1185">Reference proteome</keyword>
<evidence type="ECO:0000256" key="5">
    <source>
        <dbReference type="ARBA" id="ARBA00022989"/>
    </source>
</evidence>
<feature type="transmembrane region" description="Helical" evidence="7">
    <location>
        <begin position="36"/>
        <end position="60"/>
    </location>
</feature>
<name>A0A7S9LR65_9RHOB</name>
<accession>A0A7S9LR65</accession>
<dbReference type="AlphaFoldDB" id="A0A7S9LR65"/>
<dbReference type="PIRSF" id="PIRSF006324">
    <property type="entry name" value="LeuE"/>
    <property type="match status" value="1"/>
</dbReference>
<keyword evidence="6 7" id="KW-0472">Membrane</keyword>
<keyword evidence="5 7" id="KW-1133">Transmembrane helix</keyword>
<evidence type="ECO:0000256" key="4">
    <source>
        <dbReference type="ARBA" id="ARBA00022692"/>
    </source>
</evidence>
<feature type="transmembrane region" description="Helical" evidence="7">
    <location>
        <begin position="144"/>
        <end position="169"/>
    </location>
</feature>
<gene>
    <name evidence="8" type="ORF">I0K15_17115</name>
</gene>
<keyword evidence="4 7" id="KW-0812">Transmembrane</keyword>
<dbReference type="EMBL" id="CP064942">
    <property type="protein sequence ID" value="QPH53485.1"/>
    <property type="molecule type" value="Genomic_DNA"/>
</dbReference>
<comment type="subcellular location">
    <subcellularLocation>
        <location evidence="1">Cell membrane</location>
        <topology evidence="1">Multi-pass membrane protein</topology>
    </subcellularLocation>
</comment>
<evidence type="ECO:0000256" key="6">
    <source>
        <dbReference type="ARBA" id="ARBA00023136"/>
    </source>
</evidence>
<feature type="transmembrane region" description="Helical" evidence="7">
    <location>
        <begin position="6"/>
        <end position="24"/>
    </location>
</feature>
<comment type="similarity">
    <text evidence="2">Belongs to the Rht family.</text>
</comment>
<evidence type="ECO:0000256" key="2">
    <source>
        <dbReference type="ARBA" id="ARBA00007928"/>
    </source>
</evidence>
<dbReference type="Pfam" id="PF01810">
    <property type="entry name" value="LysE"/>
    <property type="match status" value="1"/>
</dbReference>
<proteinExistence type="inferred from homology"/>
<evidence type="ECO:0000256" key="1">
    <source>
        <dbReference type="ARBA" id="ARBA00004651"/>
    </source>
</evidence>
<feature type="transmembrane region" description="Helical" evidence="7">
    <location>
        <begin position="66"/>
        <end position="84"/>
    </location>
</feature>
<protein>
    <submittedName>
        <fullName evidence="8">LysE family translocator</fullName>
    </submittedName>
</protein>
<reference evidence="8 9" key="1">
    <citation type="submission" date="2020-11" db="EMBL/GenBank/DDBJ databases">
        <title>Description of Pontivivens ytuae sp. nov. isolated from deep sea sediment of Mariana Trench.</title>
        <authorList>
            <person name="Wang Z."/>
            <person name="Sun Q.-L."/>
            <person name="Xu X.-D."/>
            <person name="Tang Y.-Z."/>
            <person name="Zhang J."/>
        </authorList>
    </citation>
    <scope>NUCLEOTIDE SEQUENCE [LARGE SCALE GENOMIC DNA]</scope>
    <source>
        <strain evidence="8 9">MT2928</strain>
    </source>
</reference>
<dbReference type="GO" id="GO:0042970">
    <property type="term" value="F:homoserine transmembrane transporter activity"/>
    <property type="evidence" value="ECO:0007669"/>
    <property type="project" value="TreeGrafter"/>
</dbReference>
<evidence type="ECO:0000256" key="3">
    <source>
        <dbReference type="ARBA" id="ARBA00022475"/>
    </source>
</evidence>
<dbReference type="GO" id="GO:0005886">
    <property type="term" value="C:plasma membrane"/>
    <property type="evidence" value="ECO:0007669"/>
    <property type="project" value="UniProtKB-SubCell"/>
</dbReference>
<organism evidence="8 9">
    <name type="scientific">Pontivivens ytuae</name>
    <dbReference type="NCBI Taxonomy" id="2789856"/>
    <lineage>
        <taxon>Bacteria</taxon>
        <taxon>Pseudomonadati</taxon>
        <taxon>Pseudomonadota</taxon>
        <taxon>Alphaproteobacteria</taxon>
        <taxon>Rhodobacterales</taxon>
        <taxon>Paracoccaceae</taxon>
        <taxon>Pontivivens</taxon>
    </lineage>
</organism>
<dbReference type="PANTHER" id="PTHR30086:SF14">
    <property type="entry name" value="HOMOSERINE_HOMOSERINE LACTONE EFFLUX PROTEIN"/>
    <property type="match status" value="1"/>
</dbReference>
<keyword evidence="3" id="KW-1003">Cell membrane</keyword>